<dbReference type="PANTHER" id="PTHR43284">
    <property type="entry name" value="ASPARAGINE SYNTHETASE (GLUTAMINE-HYDROLYZING)"/>
    <property type="match status" value="1"/>
</dbReference>
<dbReference type="GO" id="GO:0005829">
    <property type="term" value="C:cytosol"/>
    <property type="evidence" value="ECO:0007669"/>
    <property type="project" value="TreeGrafter"/>
</dbReference>
<dbReference type="EMBL" id="GL945432">
    <property type="protein sequence ID" value="EGO26959.1"/>
    <property type="molecule type" value="Genomic_DNA"/>
</dbReference>
<dbReference type="InterPro" id="IPR017932">
    <property type="entry name" value="GATase_2_dom"/>
</dbReference>
<dbReference type="GO" id="GO:0004066">
    <property type="term" value="F:asparagine synthase (glutamine-hydrolyzing) activity"/>
    <property type="evidence" value="ECO:0007669"/>
    <property type="project" value="UniProtKB-EC"/>
</dbReference>
<feature type="site" description="Important for beta-aspartyl-AMP intermediate formation" evidence="8">
    <location>
        <position position="376"/>
    </location>
</feature>
<evidence type="ECO:0000259" key="9">
    <source>
        <dbReference type="PROSITE" id="PS51278"/>
    </source>
</evidence>
<dbReference type="InterPro" id="IPR033738">
    <property type="entry name" value="AsnB_N"/>
</dbReference>
<dbReference type="SUPFAM" id="SSF52402">
    <property type="entry name" value="Adenine nucleotide alpha hydrolases-like"/>
    <property type="match status" value="1"/>
</dbReference>
<dbReference type="EC" id="6.3.5.4" evidence="10"/>
<dbReference type="OrthoDB" id="409189at2759"/>
<dbReference type="SUPFAM" id="SSF56235">
    <property type="entry name" value="N-terminal nucleophile aminohydrolases (Ntn hydrolases)"/>
    <property type="match status" value="1"/>
</dbReference>
<dbReference type="GO" id="GO:0005524">
    <property type="term" value="F:ATP binding"/>
    <property type="evidence" value="ECO:0007669"/>
    <property type="project" value="UniProtKB-KW"/>
</dbReference>
<dbReference type="Pfam" id="PF00733">
    <property type="entry name" value="Asn_synthase"/>
    <property type="match status" value="1"/>
</dbReference>
<dbReference type="HOGENOM" id="CLU_014658_1_0_1"/>
<dbReference type="InterPro" id="IPR014729">
    <property type="entry name" value="Rossmann-like_a/b/a_fold"/>
</dbReference>
<dbReference type="InterPro" id="IPR006426">
    <property type="entry name" value="Asn_synth_AEB"/>
</dbReference>
<keyword evidence="3 5" id="KW-0067">ATP-binding</keyword>
<dbReference type="Pfam" id="PF13537">
    <property type="entry name" value="GATase_7"/>
    <property type="match status" value="1"/>
</dbReference>
<organism>
    <name type="scientific">Serpula lacrymans var. lacrymans (strain S7.9)</name>
    <name type="common">Dry rot fungus</name>
    <dbReference type="NCBI Taxonomy" id="578457"/>
    <lineage>
        <taxon>Eukaryota</taxon>
        <taxon>Fungi</taxon>
        <taxon>Dikarya</taxon>
        <taxon>Basidiomycota</taxon>
        <taxon>Agaricomycotina</taxon>
        <taxon>Agaricomycetes</taxon>
        <taxon>Agaricomycetidae</taxon>
        <taxon>Boletales</taxon>
        <taxon>Coniophorineae</taxon>
        <taxon>Serpulaceae</taxon>
        <taxon>Serpula</taxon>
    </lineage>
</organism>
<keyword evidence="10" id="KW-0436">Ligase</keyword>
<evidence type="ECO:0000313" key="10">
    <source>
        <dbReference type="EMBL" id="EGO26959.1"/>
    </source>
</evidence>
<comment type="similarity">
    <text evidence="1">Belongs to the asparagine synthetase family.</text>
</comment>
<protein>
    <submittedName>
        <fullName evidence="10">Putative asparagine synthase</fullName>
        <ecNumber evidence="10">6.3.5.4</ecNumber>
    </submittedName>
</protein>
<dbReference type="InterPro" id="IPR029055">
    <property type="entry name" value="Ntn_hydrolases_N"/>
</dbReference>
<dbReference type="PANTHER" id="PTHR43284:SF1">
    <property type="entry name" value="ASPARAGINE SYNTHETASE"/>
    <property type="match status" value="1"/>
</dbReference>
<evidence type="ECO:0000256" key="5">
    <source>
        <dbReference type="PIRNR" id="PIRNR001589"/>
    </source>
</evidence>
<dbReference type="Proteomes" id="UP000008064">
    <property type="component" value="Unassembled WGS sequence"/>
</dbReference>
<evidence type="ECO:0000256" key="3">
    <source>
        <dbReference type="ARBA" id="ARBA00022840"/>
    </source>
</evidence>
<dbReference type="InterPro" id="IPR051786">
    <property type="entry name" value="ASN_synthetase/amidase"/>
</dbReference>
<keyword evidence="6" id="KW-0061">Asparagine biosynthesis</keyword>
<gene>
    <name evidence="10" type="ORF">SERLADRAFT_414788</name>
</gene>
<dbReference type="AlphaFoldDB" id="F8NSN5"/>
<dbReference type="KEGG" id="sla:SERLADRAFT_414788"/>
<dbReference type="NCBIfam" id="TIGR01536">
    <property type="entry name" value="asn_synth_AEB"/>
    <property type="match status" value="1"/>
</dbReference>
<dbReference type="Gene3D" id="3.40.50.620">
    <property type="entry name" value="HUPs"/>
    <property type="match status" value="2"/>
</dbReference>
<feature type="active site" description="For GATase activity" evidence="6">
    <location>
        <position position="2"/>
    </location>
</feature>
<dbReference type="PIRSF" id="PIRSF001589">
    <property type="entry name" value="Asn_synthetase_glu-h"/>
    <property type="match status" value="1"/>
</dbReference>
<accession>F8NSN5</accession>
<evidence type="ECO:0000256" key="7">
    <source>
        <dbReference type="PIRSR" id="PIRSR001589-2"/>
    </source>
</evidence>
<dbReference type="RefSeq" id="XP_007317132.1">
    <property type="nucleotide sequence ID" value="XM_007317070.1"/>
</dbReference>
<feature type="binding site" evidence="7">
    <location>
        <position position="106"/>
    </location>
    <ligand>
        <name>L-glutamine</name>
        <dbReference type="ChEBI" id="CHEBI:58359"/>
    </ligand>
</feature>
<dbReference type="GO" id="GO:0006529">
    <property type="term" value="P:asparagine biosynthetic process"/>
    <property type="evidence" value="ECO:0007669"/>
    <property type="project" value="UniProtKB-KW"/>
</dbReference>
<proteinExistence type="inferred from homology"/>
<evidence type="ECO:0000256" key="4">
    <source>
        <dbReference type="ARBA" id="ARBA00022962"/>
    </source>
</evidence>
<keyword evidence="4 6" id="KW-0315">Glutamine amidotransferase</keyword>
<dbReference type="CDD" id="cd01991">
    <property type="entry name" value="Asn_synthase_B_C"/>
    <property type="match status" value="1"/>
</dbReference>
<dbReference type="GeneID" id="18813314"/>
<dbReference type="CDD" id="cd00712">
    <property type="entry name" value="AsnB"/>
    <property type="match status" value="1"/>
</dbReference>
<name>F8NSN5_SERL9</name>
<reference evidence="10" key="1">
    <citation type="submission" date="2011-04" db="EMBL/GenBank/DDBJ databases">
        <title>Evolution of plant cell wall degrading machinery underlies the functional diversity of forest fungi.</title>
        <authorList>
            <consortium name="US DOE Joint Genome Institute (JGI-PGF)"/>
            <person name="Eastwood D.C."/>
            <person name="Floudas D."/>
            <person name="Binder M."/>
            <person name="Majcherczyk A."/>
            <person name="Schneider P."/>
            <person name="Aerts A."/>
            <person name="Asiegbu F.O."/>
            <person name="Baker S.E."/>
            <person name="Barry K."/>
            <person name="Bendiksby M."/>
            <person name="Blumentritt M."/>
            <person name="Coutinho P.M."/>
            <person name="Cullen D."/>
            <person name="Cullen D."/>
            <person name="Gathman A."/>
            <person name="Goodell B."/>
            <person name="Henrissat B."/>
            <person name="Ihrmark K."/>
            <person name="Kauserud H."/>
            <person name="Kohler A."/>
            <person name="LaButti K."/>
            <person name="Lapidus A."/>
            <person name="Lavin J.L."/>
            <person name="Lee Y.-H."/>
            <person name="Lindquist E."/>
            <person name="Lilly W."/>
            <person name="Lucas S."/>
            <person name="Morin E."/>
            <person name="Murat C."/>
            <person name="Oguiza J.A."/>
            <person name="Park J."/>
            <person name="Pisabarro A.G."/>
            <person name="Riley R."/>
            <person name="Rosling A."/>
            <person name="Salamov A."/>
            <person name="Schmidt O."/>
            <person name="Schmutz J."/>
            <person name="Skrede I."/>
            <person name="Stenlid J."/>
            <person name="Wiebenga A."/>
            <person name="Xie X."/>
            <person name="Kues U."/>
            <person name="Hibbett D.S."/>
            <person name="Hoffmeister D."/>
            <person name="Hogberg N."/>
            <person name="Martin F."/>
            <person name="Grigoriev I.V."/>
            <person name="Watkinson S.C."/>
        </authorList>
    </citation>
    <scope>NUCLEOTIDE SEQUENCE</scope>
    <source>
        <strain evidence="10">S7.9</strain>
    </source>
</reference>
<keyword evidence="6" id="KW-0028">Amino-acid biosynthesis</keyword>
<dbReference type="Gene3D" id="3.60.20.10">
    <property type="entry name" value="Glutamine Phosphoribosylpyrophosphate, subunit 1, domain 1"/>
    <property type="match status" value="1"/>
</dbReference>
<feature type="binding site" evidence="7">
    <location>
        <begin position="374"/>
        <end position="375"/>
    </location>
    <ligand>
        <name>ATP</name>
        <dbReference type="ChEBI" id="CHEBI:30616"/>
    </ligand>
</feature>
<dbReference type="PROSITE" id="PS51278">
    <property type="entry name" value="GATASE_TYPE_2"/>
    <property type="match status" value="1"/>
</dbReference>
<evidence type="ECO:0000256" key="1">
    <source>
        <dbReference type="ARBA" id="ARBA00005752"/>
    </source>
</evidence>
<evidence type="ECO:0000256" key="6">
    <source>
        <dbReference type="PIRSR" id="PIRSR001589-1"/>
    </source>
</evidence>
<sequence length="689" mass="76838">MCGISVSYATDNASPSSATALQAQVDQSISAITHRGPDSTGTYVSPDGRVAMGHVRLSIIDLVTGQQPLHDDDYNVHVVVTGELYDYERIRAELEAKGSHFKTNSDSELVVHLYKCYGFNLLTWLRGEFAFVLYDSRRDLLFAARDRFGIKPLYYSLVDGHLLISSEVKAMRAFGWKPEWDVESVVQMGDLNDDRTVFKGVFKVPMGHSITLRRTGHLKIQAYWDHSYAPPTVVETRTVEEMIDGVRERLVEAVRLRLRSDVPLGLYLSGGIDSAAVAGIAASLLKEKDPDAKLATFTLAFPQSGVLDEGPIARRMAATIGADVHMIEPTETDLVENFEPAVWHAEQPTLTLHGAGKVILSKFVREQGYKVILSGEGSDEVFGGYSFLLLDYLRDTDPASVSLGFPLPAKDELDMYLKTVEAMKPPQDHVSISNMSFTDATMGRDMYGGISTHRVWATSSPPPDLFTAEVLQKVGGPELTQIIAEGFDARAREKAITGQWHPLHMGLYSVSKTMLSNGILNYVGERSEMANSIEGRPPFLDHKLVEYANTLPPSLKVRPVLEGEPEITPRKWSFIEKWVLRQAVRPFITDELYYRKKSQYNVPIPRPAAVSGEKVYTALQVMLKERVTEATVRRLGFANWDHIKGLLHDYLESPESPVDGGLDKRARTLLFVWSLVILQDRFDLPTAHV</sequence>
<keyword evidence="2 5" id="KW-0547">Nucleotide-binding</keyword>
<evidence type="ECO:0000256" key="2">
    <source>
        <dbReference type="ARBA" id="ARBA00022741"/>
    </source>
</evidence>
<feature type="domain" description="Glutamine amidotransferase type-2" evidence="9">
    <location>
        <begin position="2"/>
        <end position="215"/>
    </location>
</feature>
<dbReference type="InterPro" id="IPR001962">
    <property type="entry name" value="Asn_synthase"/>
</dbReference>
<evidence type="ECO:0000256" key="8">
    <source>
        <dbReference type="PIRSR" id="PIRSR001589-3"/>
    </source>
</evidence>